<sequence>MRTFKFKRSLTLVAVSSLLSITVVSIPTAAQATPVCTTTGTVTTCTGATSDKALYTMKVPANYNGTAYLYSRGFRPNVPVPAGIPVYGGNPVATNAFHVWGNNTELEGYLLDKGYAVLGSGFARQGWNAVSALKTNVELIGVFKKQFDTTKKIVAYGDSQGGFHAAHLAEKYPDLISAAANVCGVKNVVKLGEEASHFVWLMKTFFDSSIKGFNYSAGQAGYVEAMTDLGKAWAAFSAIAGAVAANPTAPAWPATSTVPTALKAIPSRSAVVLTSLLVGLPLQSGHFDSTSAPPGAPPATALGFQTAISPTFAALENWAQILGFAFLANYDTELEVGGGWFNNTTTDYAARLAEDRFIWASALSGESATNALLGYLAAVPRVNGDAAKAAKLPATLGTLSADLKVPMVIYANLNGPVLGSANQQYYVDKYAAAQETQWAANKKAGIRTRPANNLLTLWNFPPEKWTKFSATGSPIGFLDAATDVTGNGHCNHTIKEWKTIFDLLAYASENGKNLSGGALYTKLRKTGYMTYDRNYNAPTFKG</sequence>
<evidence type="ECO:0000259" key="2">
    <source>
        <dbReference type="Pfam" id="PF00561"/>
    </source>
</evidence>
<comment type="caution">
    <text evidence="3">The sequence shown here is derived from an EMBL/GenBank/DDBJ whole genome shotgun (WGS) entry which is preliminary data.</text>
</comment>
<keyword evidence="1" id="KW-0732">Signal</keyword>
<accession>A0A0R2Q2L5</accession>
<dbReference type="EMBL" id="LIAT01000202">
    <property type="protein sequence ID" value="KRO44294.1"/>
    <property type="molecule type" value="Genomic_DNA"/>
</dbReference>
<protein>
    <recommendedName>
        <fullName evidence="2">AB hydrolase-1 domain-containing protein</fullName>
    </recommendedName>
</protein>
<dbReference type="InterPro" id="IPR029058">
    <property type="entry name" value="AB_hydrolase_fold"/>
</dbReference>
<feature type="signal peptide" evidence="1">
    <location>
        <begin position="1"/>
        <end position="32"/>
    </location>
</feature>
<dbReference type="SUPFAM" id="SSF53474">
    <property type="entry name" value="alpha/beta-Hydrolases"/>
    <property type="match status" value="1"/>
</dbReference>
<dbReference type="Gene3D" id="3.40.50.1820">
    <property type="entry name" value="alpha/beta hydrolase"/>
    <property type="match status" value="1"/>
</dbReference>
<dbReference type="GO" id="GO:0003824">
    <property type="term" value="F:catalytic activity"/>
    <property type="evidence" value="ECO:0007669"/>
    <property type="project" value="UniProtKB-ARBA"/>
</dbReference>
<feature type="chain" id="PRO_5006421958" description="AB hydrolase-1 domain-containing protein" evidence="1">
    <location>
        <begin position="33"/>
        <end position="542"/>
    </location>
</feature>
<dbReference type="InterPro" id="IPR000073">
    <property type="entry name" value="AB_hydrolase_1"/>
</dbReference>
<organism evidence="3 4">
    <name type="scientific">Actinobacteria bacterium BACL2 MAG-120813-bin23</name>
    <dbReference type="NCBI Taxonomy" id="1655569"/>
    <lineage>
        <taxon>Bacteria</taxon>
        <taxon>Bacillati</taxon>
        <taxon>Actinomycetota</taxon>
        <taxon>Actinomycetes</taxon>
        <taxon>Actinomycetes incertae sedis</taxon>
        <taxon>ac1 cluster</taxon>
    </lineage>
</organism>
<reference evidence="3 4" key="1">
    <citation type="submission" date="2015-10" db="EMBL/GenBank/DDBJ databases">
        <title>Metagenome-Assembled Genomes uncover a global brackish microbiome.</title>
        <authorList>
            <person name="Hugerth L.W."/>
            <person name="Larsson J."/>
            <person name="Alneberg J."/>
            <person name="Lindh M.V."/>
            <person name="Legrand C."/>
            <person name="Pinhassi J."/>
            <person name="Andersson A.F."/>
        </authorList>
    </citation>
    <scope>NUCLEOTIDE SEQUENCE [LARGE SCALE GENOMIC DNA]</scope>
    <source>
        <strain evidence="3">BACL2 MAG-120813-bin23</strain>
    </source>
</reference>
<evidence type="ECO:0000256" key="1">
    <source>
        <dbReference type="SAM" id="SignalP"/>
    </source>
</evidence>
<dbReference type="AlphaFoldDB" id="A0A0R2Q2L5"/>
<dbReference type="Proteomes" id="UP000054212">
    <property type="component" value="Unassembled WGS sequence"/>
</dbReference>
<feature type="domain" description="AB hydrolase-1" evidence="2">
    <location>
        <begin position="151"/>
        <end position="208"/>
    </location>
</feature>
<name>A0A0R2Q2L5_9ACTN</name>
<gene>
    <name evidence="3" type="ORF">ABR61_00065</name>
</gene>
<dbReference type="Pfam" id="PF00561">
    <property type="entry name" value="Abhydrolase_1"/>
    <property type="match status" value="1"/>
</dbReference>
<evidence type="ECO:0000313" key="3">
    <source>
        <dbReference type="EMBL" id="KRO44294.1"/>
    </source>
</evidence>
<evidence type="ECO:0000313" key="4">
    <source>
        <dbReference type="Proteomes" id="UP000054212"/>
    </source>
</evidence>
<proteinExistence type="predicted"/>